<gene>
    <name evidence="2" type="ORF">WG66_14235</name>
</gene>
<dbReference type="InterPro" id="IPR014752">
    <property type="entry name" value="Arrestin-like_C"/>
</dbReference>
<reference evidence="2 3" key="1">
    <citation type="submission" date="2015-12" db="EMBL/GenBank/DDBJ databases">
        <title>Draft genome sequence of Moniliophthora roreri, the causal agent of frosty pod rot of cacao.</title>
        <authorList>
            <person name="Aime M.C."/>
            <person name="Diaz-Valderrama J.R."/>
            <person name="Kijpornyongpan T."/>
            <person name="Phillips-Mora W."/>
        </authorList>
    </citation>
    <scope>NUCLEOTIDE SEQUENCE [LARGE SCALE GENOMIC DNA]</scope>
    <source>
        <strain evidence="2 3">MCA 2952</strain>
    </source>
</reference>
<proteinExistence type="predicted"/>
<dbReference type="Gene3D" id="2.60.40.640">
    <property type="match status" value="1"/>
</dbReference>
<organism evidence="2 3">
    <name type="scientific">Moniliophthora roreri</name>
    <name type="common">Frosty pod rot fungus</name>
    <name type="synonym">Monilia roreri</name>
    <dbReference type="NCBI Taxonomy" id="221103"/>
    <lineage>
        <taxon>Eukaryota</taxon>
        <taxon>Fungi</taxon>
        <taxon>Dikarya</taxon>
        <taxon>Basidiomycota</taxon>
        <taxon>Agaricomycotina</taxon>
        <taxon>Agaricomycetes</taxon>
        <taxon>Agaricomycetidae</taxon>
        <taxon>Agaricales</taxon>
        <taxon>Marasmiineae</taxon>
        <taxon>Marasmiaceae</taxon>
        <taxon>Moniliophthora</taxon>
    </lineage>
</organism>
<dbReference type="EMBL" id="LATX01002189">
    <property type="protein sequence ID" value="KTB33161.1"/>
    <property type="molecule type" value="Genomic_DNA"/>
</dbReference>
<accession>A0A0W0FA45</accession>
<name>A0A0W0FA45_MONRR</name>
<protein>
    <recommendedName>
        <fullName evidence="4">Arrestin-like N-terminal domain-containing protein</fullName>
    </recommendedName>
</protein>
<feature type="compositionally biased region" description="Polar residues" evidence="1">
    <location>
        <begin position="1"/>
        <end position="16"/>
    </location>
</feature>
<comment type="caution">
    <text evidence="2">The sequence shown here is derived from an EMBL/GenBank/DDBJ whole genome shotgun (WGS) entry which is preliminary data.</text>
</comment>
<feature type="region of interest" description="Disordered" evidence="1">
    <location>
        <begin position="1"/>
        <end position="20"/>
    </location>
</feature>
<dbReference type="AlphaFoldDB" id="A0A0W0FA45"/>
<evidence type="ECO:0008006" key="4">
    <source>
        <dbReference type="Google" id="ProtNLM"/>
    </source>
</evidence>
<sequence>MTHSPQYTPSLRSPSYSEDPMRGEITLASTLRPSSIRRTSSGTFSKDFGNISLNLERQDSTTTIPTYPQNGLVAGSITVKEPRSVLQVRLKFVGKLKLNVSGFLNEGCKYIETVNQNFILWSSCSSPAETACPESLAFAARIPSTFRDGDAVFSLPPSYETNSTGLPSFCASASYHLKVVISRSSMWNFTTKKSFRLPINYLPRSRPPQPVLNGRNFLSTVKVLPEEWYQSSSVLKPRFAFRNVVRPVDVNFFVPVVRIFGISDTIPVHIHFCGPLSSLQVVHSRLLLEDERVTRWGRKNTSMVLSVELRRQVSVEFEGRSGWKNWVIGSGILRPSTPPFYCHTRGSCSTHDNEEMDWEGEVRCKADVRIGRFDSGCIALKDFILLSITSPSTSIPFHAVGNAVAISLVTDSWLSSEYHL</sequence>
<dbReference type="eggNOG" id="ENOG502SJGY">
    <property type="taxonomic scope" value="Eukaryota"/>
</dbReference>
<evidence type="ECO:0000256" key="1">
    <source>
        <dbReference type="SAM" id="MobiDB-lite"/>
    </source>
</evidence>
<evidence type="ECO:0000313" key="3">
    <source>
        <dbReference type="Proteomes" id="UP000054988"/>
    </source>
</evidence>
<dbReference type="Proteomes" id="UP000054988">
    <property type="component" value="Unassembled WGS sequence"/>
</dbReference>
<evidence type="ECO:0000313" key="2">
    <source>
        <dbReference type="EMBL" id="KTB33161.1"/>
    </source>
</evidence>